<evidence type="ECO:0000313" key="3">
    <source>
        <dbReference type="Proteomes" id="UP000078486"/>
    </source>
</evidence>
<proteinExistence type="predicted"/>
<protein>
    <submittedName>
        <fullName evidence="2">Uncharacterized protein</fullName>
    </submittedName>
</protein>
<feature type="region of interest" description="Disordered" evidence="1">
    <location>
        <begin position="684"/>
        <end position="726"/>
    </location>
</feature>
<name>A0A178IJB2_9BACT</name>
<evidence type="ECO:0000313" key="2">
    <source>
        <dbReference type="EMBL" id="OAM89315.1"/>
    </source>
</evidence>
<accession>A0A178IJB2</accession>
<organism evidence="2 3">
    <name type="scientific">Termitidicoccus mucosus</name>
    <dbReference type="NCBI Taxonomy" id="1184151"/>
    <lineage>
        <taxon>Bacteria</taxon>
        <taxon>Pseudomonadati</taxon>
        <taxon>Verrucomicrobiota</taxon>
        <taxon>Opitutia</taxon>
        <taxon>Opitutales</taxon>
        <taxon>Opitutaceae</taxon>
        <taxon>Termitidicoccus</taxon>
    </lineage>
</organism>
<dbReference type="AlphaFoldDB" id="A0A178IJB2"/>
<dbReference type="InterPro" id="IPR036397">
    <property type="entry name" value="RNaseH_sf"/>
</dbReference>
<dbReference type="EMBL" id="LRRQ01000099">
    <property type="protein sequence ID" value="OAM89315.1"/>
    <property type="molecule type" value="Genomic_DNA"/>
</dbReference>
<sequence length="726" mass="79906">MISTALQHASTDLAIPAHDAPPFAVPFADLAEFGALPEKRRVELQVTLSLLARVHALRGEGRSLELAVATVAASARQQVRGAAPGTLTRKYYLYLGAKGDWRALIKGYRGPSALPAEFVEYIRALAEDNHRSMNEAWALLREEIWPSGRPVPGYGTWMEWYMKTYPARALPNVYPRGQYPRGWSRRNLYRKAPTKGARMLALRGLAAAKKHFPSVRRDPSSLRPLELIVIDDFELDCLCVFPGDRNHKPQIGRVAGLLAMDVATRRKLHWGIGQRLEREEQQPDGTVRTVRTGIARVDMQALLHGLFARTGLPPWPVTLLVENASASISPEMELSLSTLFEGRVRVERTGLIDHRTLTNGFTERGGKPWEKGWVESLFNQLWNLLGAMPGYKGSNQRLNAPANLDAAISYTKVLLGQGERALNLPPEKIALLRLPFPSPEAVERAFAWACATSDARTDHRYTGFDRVTEFLPEPGAEPRPFADLALLPPEAQARVEIVERMEAPVERWARLSLDVSFQRIPAEVLALLLLTPKKVTYRNHAITFAHDKDGYTYVDETGEVFRGAGDGAEYLAYFDAAAPERLTLADMTGAYAGTLARLGGKRGLVDIRDKEALAEAAALQATVVNRALAEVRARHEEPNAQLALDRAHNEKIVAAHKAETAGLGKAERLALAGAERAAQAVRERETGKALARASRDTATLLETDDGDRAAAGDNFTAPGVTGRDLL</sequence>
<dbReference type="Gene3D" id="3.30.420.10">
    <property type="entry name" value="Ribonuclease H-like superfamily/Ribonuclease H"/>
    <property type="match status" value="1"/>
</dbReference>
<dbReference type="RefSeq" id="WP_068770764.1">
    <property type="nucleotide sequence ID" value="NZ_CP109796.1"/>
</dbReference>
<dbReference type="OrthoDB" id="179144at2"/>
<dbReference type="GO" id="GO:0003676">
    <property type="term" value="F:nucleic acid binding"/>
    <property type="evidence" value="ECO:0007669"/>
    <property type="project" value="InterPro"/>
</dbReference>
<gene>
    <name evidence="2" type="ORF">AW736_13775</name>
</gene>
<dbReference type="Proteomes" id="UP000078486">
    <property type="component" value="Unassembled WGS sequence"/>
</dbReference>
<comment type="caution">
    <text evidence="2">The sequence shown here is derived from an EMBL/GenBank/DDBJ whole genome shotgun (WGS) entry which is preliminary data.</text>
</comment>
<keyword evidence="3" id="KW-1185">Reference proteome</keyword>
<reference evidence="2 3" key="1">
    <citation type="submission" date="2016-01" db="EMBL/GenBank/DDBJ databases">
        <title>High potential of lignocellulose degradation of a new Verrucomicrobia species.</title>
        <authorList>
            <person name="Wang Y."/>
            <person name="Shi Y."/>
            <person name="Qiu Z."/>
            <person name="Liu S."/>
            <person name="Yang H."/>
        </authorList>
    </citation>
    <scope>NUCLEOTIDE SEQUENCE [LARGE SCALE GENOMIC DNA]</scope>
    <source>
        <strain evidence="2 3">TSB47</strain>
    </source>
</reference>
<dbReference type="STRING" id="1184151.AW736_13775"/>
<evidence type="ECO:0000256" key="1">
    <source>
        <dbReference type="SAM" id="MobiDB-lite"/>
    </source>
</evidence>